<evidence type="ECO:0000313" key="4">
    <source>
        <dbReference type="EMBL" id="CAD8112847.1"/>
    </source>
</evidence>
<feature type="region of interest" description="Disordered" evidence="1">
    <location>
        <begin position="1"/>
        <end position="22"/>
    </location>
</feature>
<evidence type="ECO:0000256" key="1">
    <source>
        <dbReference type="SAM" id="MobiDB-lite"/>
    </source>
</evidence>
<evidence type="ECO:0000313" key="5">
    <source>
        <dbReference type="Proteomes" id="UP000692954"/>
    </source>
</evidence>
<dbReference type="GO" id="GO:0035725">
    <property type="term" value="P:sodium ion transmembrane transport"/>
    <property type="evidence" value="ECO:0007669"/>
    <property type="project" value="TreeGrafter"/>
</dbReference>
<feature type="transmembrane region" description="Helical" evidence="2">
    <location>
        <begin position="247"/>
        <end position="264"/>
    </location>
</feature>
<keyword evidence="2" id="KW-0472">Membrane</keyword>
<feature type="transmembrane region" description="Helical" evidence="2">
    <location>
        <begin position="270"/>
        <end position="289"/>
    </location>
</feature>
<dbReference type="GO" id="GO:0098855">
    <property type="term" value="C:HCN channel complex"/>
    <property type="evidence" value="ECO:0007669"/>
    <property type="project" value="TreeGrafter"/>
</dbReference>
<dbReference type="OrthoDB" id="6595331at2759"/>
<dbReference type="EMBL" id="CAJJDN010000101">
    <property type="protein sequence ID" value="CAD8112847.1"/>
    <property type="molecule type" value="Genomic_DNA"/>
</dbReference>
<dbReference type="InterPro" id="IPR000595">
    <property type="entry name" value="cNMP-bd_dom"/>
</dbReference>
<comment type="caution">
    <text evidence="4">The sequence shown here is derived from an EMBL/GenBank/DDBJ whole genome shotgun (WGS) entry which is preliminary data.</text>
</comment>
<dbReference type="Pfam" id="PF00027">
    <property type="entry name" value="cNMP_binding"/>
    <property type="match status" value="1"/>
</dbReference>
<feature type="transmembrane region" description="Helical" evidence="2">
    <location>
        <begin position="301"/>
        <end position="322"/>
    </location>
</feature>
<dbReference type="GO" id="GO:0003254">
    <property type="term" value="P:regulation of membrane depolarization"/>
    <property type="evidence" value="ECO:0007669"/>
    <property type="project" value="TreeGrafter"/>
</dbReference>
<sequence length="980" mass="115771">MNQTSNKEFINLQSSNTSRNYSHCSYKQNSKLIQQMPHNEFFMQYPFQPKDSTNYDMNGFELDNRDPQNIDSYSNRSKQCNTQNMVNLSERRRITSPTTKQRRKKTRAEEMIKKIIDKLKISSNEYTQSFCVNQLLQTGTTSIICDKQKEKRSKLKWIKESIKFPIARCSRFREIQKKIMQVSYITILIFSPLILIFPQNQEIILLMFALLILSVLNNIFNLHTTYYQNDVEITNLRQIQINYIKRYLIKDFLVFLSFIFMFQFCETDQYMTIIGVIVLNIMTIQKVKLHNPLSQSLAVLLAYRFSIGICYCHLFTLIYISLNHSQIIYDSLSVQFKIYLTYLHKYLDEYLTIYGSLTHETSFELQFAIFVQIIQTCNKVTAFLDILFFFNLNVDQYLFQKHYFDFKAFLKHHKIDGQLKKKALSNYKYEMKNDIQYQSSIIDAKSIKYVNCEVQKSIEKTINGKYFQKITIFQKFSQDTQERLVEKMQFQTYQPNEMILKQNQSDDDSLYLINKGYAKVCYTGINNAQSGIKQLSKFQTFGEVSFFTGLPRTSSVICIGQVEVYKITRNDFLNVIKNNRLDLEIASLLRDQILFGNDYGQIGLRCFCCNATNHLISSCDKLHYNPNKEKILSQCSYNHIQSRKLFKRNGKRTQNSRDYLFQIGMAGEEFQENNFIADSQILKDLTYNQNYWSSTNIQQNQSQQISYQPIMHRTKHGEKNSILLSSELDDIKESCLDIDTNLIKKEKTVYTQQNQLQMKTIIKELECEDESSLSDYTQTISQQQNIQQIQTSKVNNVQVNMAENKDKLLDIPIFGQNNNIQQLNQRNSPRNSTVYDLKNNRQNRKSFSYTPQPDISKKLENIKWLSRSNRYLDETDINQQEQIQIQQRKKSPPSYNLKQDENIFIALTNLIQQNNFSGFSEDDEFEKGQNFSKYFPFFNPDYVIKKYNNLKQQQFCFINKSKYTLSYVLSEKIKRKLGQK</sequence>
<proteinExistence type="predicted"/>
<dbReference type="InterPro" id="IPR051413">
    <property type="entry name" value="K/Na_HCN_channel"/>
</dbReference>
<dbReference type="GO" id="GO:0005249">
    <property type="term" value="F:voltage-gated potassium channel activity"/>
    <property type="evidence" value="ECO:0007669"/>
    <property type="project" value="TreeGrafter"/>
</dbReference>
<evidence type="ECO:0000256" key="2">
    <source>
        <dbReference type="SAM" id="Phobius"/>
    </source>
</evidence>
<feature type="transmembrane region" description="Helical" evidence="2">
    <location>
        <begin position="179"/>
        <end position="197"/>
    </location>
</feature>
<dbReference type="PROSITE" id="PS50042">
    <property type="entry name" value="CNMP_BINDING_3"/>
    <property type="match status" value="1"/>
</dbReference>
<name>A0A8S1QD27_9CILI</name>
<gene>
    <name evidence="4" type="ORF">PSON_ATCC_30995.1.T1010217</name>
</gene>
<keyword evidence="2" id="KW-1133">Transmembrane helix</keyword>
<accession>A0A8S1QD27</accession>
<keyword evidence="2" id="KW-0812">Transmembrane</keyword>
<evidence type="ECO:0000259" key="3">
    <source>
        <dbReference type="PROSITE" id="PS50042"/>
    </source>
</evidence>
<organism evidence="4 5">
    <name type="scientific">Paramecium sonneborni</name>
    <dbReference type="NCBI Taxonomy" id="65129"/>
    <lineage>
        <taxon>Eukaryota</taxon>
        <taxon>Sar</taxon>
        <taxon>Alveolata</taxon>
        <taxon>Ciliophora</taxon>
        <taxon>Intramacronucleata</taxon>
        <taxon>Oligohymenophorea</taxon>
        <taxon>Peniculida</taxon>
        <taxon>Parameciidae</taxon>
        <taxon>Paramecium</taxon>
    </lineage>
</organism>
<feature type="transmembrane region" description="Helical" evidence="2">
    <location>
        <begin position="203"/>
        <end position="226"/>
    </location>
</feature>
<dbReference type="PANTHER" id="PTHR45689:SF5">
    <property type="entry name" value="I[[H]] CHANNEL, ISOFORM E"/>
    <property type="match status" value="1"/>
</dbReference>
<dbReference type="Proteomes" id="UP000692954">
    <property type="component" value="Unassembled WGS sequence"/>
</dbReference>
<protein>
    <recommendedName>
        <fullName evidence="3">Cyclic nucleotide-binding domain-containing protein</fullName>
    </recommendedName>
</protein>
<dbReference type="PANTHER" id="PTHR45689">
    <property type="entry name" value="I[[H]] CHANNEL, ISOFORM E"/>
    <property type="match status" value="1"/>
</dbReference>
<dbReference type="SMART" id="SM00100">
    <property type="entry name" value="cNMP"/>
    <property type="match status" value="1"/>
</dbReference>
<dbReference type="CDD" id="cd00038">
    <property type="entry name" value="CAP_ED"/>
    <property type="match status" value="1"/>
</dbReference>
<dbReference type="AlphaFoldDB" id="A0A8S1QD27"/>
<reference evidence="4" key="1">
    <citation type="submission" date="2021-01" db="EMBL/GenBank/DDBJ databases">
        <authorList>
            <consortium name="Genoscope - CEA"/>
            <person name="William W."/>
        </authorList>
    </citation>
    <scope>NUCLEOTIDE SEQUENCE</scope>
</reference>
<feature type="domain" description="Cyclic nucleotide-binding" evidence="3">
    <location>
        <begin position="472"/>
        <end position="576"/>
    </location>
</feature>
<keyword evidence="5" id="KW-1185">Reference proteome</keyword>